<keyword evidence="3" id="KW-1185">Reference proteome</keyword>
<dbReference type="Ensembl" id="ENSMSIT00000035447.1">
    <property type="protein sequence ID" value="ENSMSIP00000028118.1"/>
    <property type="gene ID" value="ENSMSIG00000023668.1"/>
</dbReference>
<reference evidence="2" key="1">
    <citation type="submission" date="2025-08" db="UniProtKB">
        <authorList>
            <consortium name="Ensembl"/>
        </authorList>
    </citation>
    <scope>IDENTIFICATION</scope>
</reference>
<evidence type="ECO:0000313" key="3">
    <source>
        <dbReference type="Proteomes" id="UP000694415"/>
    </source>
</evidence>
<name>A0A8C6N142_MUSSI</name>
<dbReference type="Proteomes" id="UP000694415">
    <property type="component" value="Unplaced"/>
</dbReference>
<proteinExistence type="predicted"/>
<accession>A0A8C6N142</accession>
<evidence type="ECO:0000313" key="2">
    <source>
        <dbReference type="Ensembl" id="ENSMSIP00000028118.1"/>
    </source>
</evidence>
<feature type="compositionally biased region" description="Basic and acidic residues" evidence="1">
    <location>
        <begin position="60"/>
        <end position="69"/>
    </location>
</feature>
<protein>
    <submittedName>
        <fullName evidence="2">Uncharacterized protein</fullName>
    </submittedName>
</protein>
<organism evidence="2 3">
    <name type="scientific">Mus spicilegus</name>
    <name type="common">Mound-building mouse</name>
    <dbReference type="NCBI Taxonomy" id="10103"/>
    <lineage>
        <taxon>Eukaryota</taxon>
        <taxon>Metazoa</taxon>
        <taxon>Chordata</taxon>
        <taxon>Craniata</taxon>
        <taxon>Vertebrata</taxon>
        <taxon>Euteleostomi</taxon>
        <taxon>Mammalia</taxon>
        <taxon>Eutheria</taxon>
        <taxon>Euarchontoglires</taxon>
        <taxon>Glires</taxon>
        <taxon>Rodentia</taxon>
        <taxon>Myomorpha</taxon>
        <taxon>Muroidea</taxon>
        <taxon>Muridae</taxon>
        <taxon>Murinae</taxon>
        <taxon>Mus</taxon>
        <taxon>Mus</taxon>
    </lineage>
</organism>
<sequence>MSTSAAFPATAVNTSNASDHQPVSSPSGCLTHEGQRKGCPVTAAASDLTSASKAHSVPTHQDRAYDHLECPGPGAAAQDEENLDPSNLIT</sequence>
<feature type="region of interest" description="Disordered" evidence="1">
    <location>
        <begin position="1"/>
        <end position="90"/>
    </location>
</feature>
<evidence type="ECO:0000256" key="1">
    <source>
        <dbReference type="SAM" id="MobiDB-lite"/>
    </source>
</evidence>
<dbReference type="GeneTree" id="ENSGT00960000189442"/>
<feature type="compositionally biased region" description="Polar residues" evidence="1">
    <location>
        <begin position="1"/>
        <end position="28"/>
    </location>
</feature>
<dbReference type="AlphaFoldDB" id="A0A8C6N142"/>
<reference evidence="2" key="2">
    <citation type="submission" date="2025-09" db="UniProtKB">
        <authorList>
            <consortium name="Ensembl"/>
        </authorList>
    </citation>
    <scope>IDENTIFICATION</scope>
</reference>